<keyword evidence="4 9" id="KW-0067">ATP-binding</keyword>
<dbReference type="Pfam" id="PF19303">
    <property type="entry name" value="Anticodon_3"/>
    <property type="match status" value="1"/>
</dbReference>
<organism evidence="12 13">
    <name type="scientific">Oikopleura dioica</name>
    <name type="common">Tunicate</name>
    <dbReference type="NCBI Taxonomy" id="34765"/>
    <lineage>
        <taxon>Eukaryota</taxon>
        <taxon>Metazoa</taxon>
        <taxon>Chordata</taxon>
        <taxon>Tunicata</taxon>
        <taxon>Appendicularia</taxon>
        <taxon>Copelata</taxon>
        <taxon>Oikopleuridae</taxon>
        <taxon>Oikopleura</taxon>
    </lineage>
</organism>
<dbReference type="Gene3D" id="1.10.730.10">
    <property type="entry name" value="Isoleucyl-tRNA Synthetase, Domain 1"/>
    <property type="match status" value="1"/>
</dbReference>
<evidence type="ECO:0000313" key="13">
    <source>
        <dbReference type="Proteomes" id="UP001158576"/>
    </source>
</evidence>
<evidence type="ECO:0000313" key="12">
    <source>
        <dbReference type="EMBL" id="CAG5113572.1"/>
    </source>
</evidence>
<evidence type="ECO:0000256" key="3">
    <source>
        <dbReference type="ARBA" id="ARBA00022741"/>
    </source>
</evidence>
<protein>
    <recommendedName>
        <fullName evidence="1">methionine--tRNA ligase</fullName>
        <ecNumber evidence="1">6.1.1.10</ecNumber>
    </recommendedName>
    <alternativeName>
        <fullName evidence="7">Methionyl-tRNA synthetase</fullName>
    </alternativeName>
</protein>
<keyword evidence="13" id="KW-1185">Reference proteome</keyword>
<accession>A0ABN7TDP2</accession>
<evidence type="ECO:0000256" key="5">
    <source>
        <dbReference type="ARBA" id="ARBA00022917"/>
    </source>
</evidence>
<comment type="similarity">
    <text evidence="9">Belongs to the class-I aminoacyl-tRNA synthetase family.</text>
</comment>
<dbReference type="InterPro" id="IPR041872">
    <property type="entry name" value="Anticodon_Met"/>
</dbReference>
<dbReference type="InterPro" id="IPR014729">
    <property type="entry name" value="Rossmann-like_a/b/a_fold"/>
</dbReference>
<dbReference type="SUPFAM" id="SSF52374">
    <property type="entry name" value="Nucleotidylyl transferase"/>
    <property type="match status" value="1"/>
</dbReference>
<dbReference type="InterPro" id="IPR023458">
    <property type="entry name" value="Met-tRNA_ligase_1"/>
</dbReference>
<keyword evidence="6 9" id="KW-0030">Aminoacyl-tRNA synthetase</keyword>
<dbReference type="Gene3D" id="2.20.28.20">
    <property type="entry name" value="Methionyl-tRNA synthetase, Zn-domain"/>
    <property type="match status" value="1"/>
</dbReference>
<evidence type="ECO:0000256" key="8">
    <source>
        <dbReference type="ARBA" id="ARBA00047364"/>
    </source>
</evidence>
<keyword evidence="5 9" id="KW-0648">Protein biosynthesis</keyword>
<evidence type="ECO:0000256" key="1">
    <source>
        <dbReference type="ARBA" id="ARBA00012838"/>
    </source>
</evidence>
<dbReference type="Gene3D" id="3.40.50.620">
    <property type="entry name" value="HUPs"/>
    <property type="match status" value="1"/>
</dbReference>
<evidence type="ECO:0000259" key="11">
    <source>
        <dbReference type="Pfam" id="PF19303"/>
    </source>
</evidence>
<dbReference type="PANTHER" id="PTHR45765:SF1">
    <property type="entry name" value="METHIONINE--TRNA LIGASE, CYTOPLASMIC"/>
    <property type="match status" value="1"/>
</dbReference>
<feature type="domain" description="Methionyl/Leucyl tRNA synthetase" evidence="10">
    <location>
        <begin position="4"/>
        <end position="278"/>
    </location>
</feature>
<dbReference type="EC" id="6.1.1.10" evidence="1"/>
<feature type="domain" description="Methionyl-tRNA synthetase anticodon-binding" evidence="11">
    <location>
        <begin position="297"/>
        <end position="435"/>
    </location>
</feature>
<sequence>MWLEKDVQQLFSPKLDKFLADRFVEGTCPKPECAYEDARGDQCDKCGGLLNAIDLVNPRCKFTGCTPEIRTSKHLFLNLPKIESELKVWLNEVTSEWSNNAKQIFDSWIKKGLEPRCMTRDLKWGVKVPKEGFDHKVFYVWFDAPIGYPSITAEYTPKWRDWWQGKDVKYYQFMGKDNVPFHSVLFPSYLLGTGKPWNLVNVINATEYLNYENGKFSKSRGVGVFGNQAAETNIPSDVWRFYLIYMRPEVQDTEFQWSDFQLKNNSELLNNLGNFINRGLSFVVKFYDQKVPSAEINGNMRAWVAEVNVLLKEYIECMESNQQREGLRRVLAISKLGNKLIQTWQPWVKVKSKDPALRNEASACVMLSANLVFLLSSLLEPFMPMTSFEIARQLGVARAQIPSKFGAFLEKDHKVYESRPLFRKIEDEEVKEYRALKGDDSQKPIESSGG</sequence>
<evidence type="ECO:0000256" key="6">
    <source>
        <dbReference type="ARBA" id="ARBA00023146"/>
    </source>
</evidence>
<evidence type="ECO:0000256" key="2">
    <source>
        <dbReference type="ARBA" id="ARBA00022598"/>
    </source>
</evidence>
<dbReference type="InterPro" id="IPR014758">
    <property type="entry name" value="Met-tRNA_synth"/>
</dbReference>
<gene>
    <name evidence="12" type="ORF">OKIOD_LOCUS16427</name>
</gene>
<dbReference type="Proteomes" id="UP001158576">
    <property type="component" value="Chromosome 2"/>
</dbReference>
<dbReference type="SUPFAM" id="SSF57770">
    <property type="entry name" value="Methionyl-tRNA synthetase (MetRS), Zn-domain"/>
    <property type="match status" value="1"/>
</dbReference>
<dbReference type="NCBIfam" id="TIGR00398">
    <property type="entry name" value="metG"/>
    <property type="match status" value="1"/>
</dbReference>
<dbReference type="InterPro" id="IPR015413">
    <property type="entry name" value="Methionyl/Leucyl_tRNA_Synth"/>
</dbReference>
<name>A0ABN7TDP2_OIKDI</name>
<evidence type="ECO:0000256" key="7">
    <source>
        <dbReference type="ARBA" id="ARBA00030904"/>
    </source>
</evidence>
<dbReference type="PANTHER" id="PTHR45765">
    <property type="entry name" value="METHIONINE--TRNA LIGASE"/>
    <property type="match status" value="1"/>
</dbReference>
<keyword evidence="3 9" id="KW-0547">Nucleotide-binding</keyword>
<dbReference type="InterPro" id="IPR033911">
    <property type="entry name" value="MetRS_core"/>
</dbReference>
<evidence type="ECO:0000256" key="9">
    <source>
        <dbReference type="RuleBase" id="RU363039"/>
    </source>
</evidence>
<evidence type="ECO:0000259" key="10">
    <source>
        <dbReference type="Pfam" id="PF09334"/>
    </source>
</evidence>
<keyword evidence="2 9" id="KW-0436">Ligase</keyword>
<dbReference type="CDD" id="cd07957">
    <property type="entry name" value="Anticodon_Ia_Met"/>
    <property type="match status" value="1"/>
</dbReference>
<proteinExistence type="inferred from homology"/>
<dbReference type="PRINTS" id="PR01041">
    <property type="entry name" value="TRNASYNTHMET"/>
</dbReference>
<dbReference type="InterPro" id="IPR009080">
    <property type="entry name" value="tRNAsynth_Ia_anticodon-bd"/>
</dbReference>
<dbReference type="SUPFAM" id="SSF47323">
    <property type="entry name" value="Anticodon-binding domain of a subclass of class I aminoacyl-tRNA synthetases"/>
    <property type="match status" value="1"/>
</dbReference>
<dbReference type="Pfam" id="PF09334">
    <property type="entry name" value="tRNA-synt_1g"/>
    <property type="match status" value="1"/>
</dbReference>
<reference evidence="12 13" key="1">
    <citation type="submission" date="2021-04" db="EMBL/GenBank/DDBJ databases">
        <authorList>
            <person name="Bliznina A."/>
        </authorList>
    </citation>
    <scope>NUCLEOTIDE SEQUENCE [LARGE SCALE GENOMIC DNA]</scope>
</reference>
<evidence type="ECO:0000256" key="4">
    <source>
        <dbReference type="ARBA" id="ARBA00022840"/>
    </source>
</evidence>
<dbReference type="InterPro" id="IPR029038">
    <property type="entry name" value="MetRS_Zn"/>
</dbReference>
<dbReference type="EMBL" id="OU015567">
    <property type="protein sequence ID" value="CAG5113572.1"/>
    <property type="molecule type" value="Genomic_DNA"/>
</dbReference>
<comment type="catalytic activity">
    <reaction evidence="8">
        <text>tRNA(Met) + L-methionine + ATP = L-methionyl-tRNA(Met) + AMP + diphosphate</text>
        <dbReference type="Rhea" id="RHEA:13481"/>
        <dbReference type="Rhea" id="RHEA-COMP:9667"/>
        <dbReference type="Rhea" id="RHEA-COMP:9698"/>
        <dbReference type="ChEBI" id="CHEBI:30616"/>
        <dbReference type="ChEBI" id="CHEBI:33019"/>
        <dbReference type="ChEBI" id="CHEBI:57844"/>
        <dbReference type="ChEBI" id="CHEBI:78442"/>
        <dbReference type="ChEBI" id="CHEBI:78530"/>
        <dbReference type="ChEBI" id="CHEBI:456215"/>
        <dbReference type="EC" id="6.1.1.10"/>
    </reaction>
</comment>